<dbReference type="AlphaFoldDB" id="A0A078M775"/>
<evidence type="ECO:0000313" key="2">
    <source>
        <dbReference type="EMBL" id="CEA01192.1"/>
    </source>
</evidence>
<dbReference type="EMBL" id="LK391969">
    <property type="protein sequence ID" value="CEF25429.1"/>
    <property type="molecule type" value="Genomic_DNA"/>
</dbReference>
<feature type="chain" id="PRO_5007377832" evidence="1">
    <location>
        <begin position="22"/>
        <end position="294"/>
    </location>
</feature>
<dbReference type="EMBL" id="LM997413">
    <property type="protein sequence ID" value="CEA01192.1"/>
    <property type="molecule type" value="Genomic_DNA"/>
</dbReference>
<dbReference type="Gene3D" id="3.40.50.2300">
    <property type="match status" value="1"/>
</dbReference>
<protein>
    <submittedName>
        <fullName evidence="2">Abc transport system substrate-binding protein</fullName>
    </submittedName>
</protein>
<proteinExistence type="predicted"/>
<accession>A0A078M775</accession>
<keyword evidence="1" id="KW-0732">Signal</keyword>
<dbReference type="PANTHER" id="PTHR35271">
    <property type="entry name" value="ABC TRANSPORTER, SUBSTRATE-BINDING LIPOPROTEIN-RELATED"/>
    <property type="match status" value="1"/>
</dbReference>
<dbReference type="OrthoDB" id="9178917at2"/>
<reference evidence="2" key="1">
    <citation type="submission" date="2014-07" db="EMBL/GenBank/DDBJ databases">
        <authorList>
            <person name="Urmite Genomes Urmite Genomes"/>
        </authorList>
    </citation>
    <scope>NUCLEOTIDE SEQUENCE</scope>
    <source>
        <strain evidence="2">12M76_air</strain>
    </source>
</reference>
<dbReference type="PANTHER" id="PTHR35271:SF1">
    <property type="entry name" value="ABC TRANSPORTER, SUBSTRATE-BINDING LIPOPROTEIN"/>
    <property type="match status" value="1"/>
</dbReference>
<organism evidence="2">
    <name type="scientific">Pseudomonas saudimassiliensis</name>
    <dbReference type="NCBI Taxonomy" id="1461581"/>
    <lineage>
        <taxon>Bacteria</taxon>
        <taxon>Pseudomonadati</taxon>
        <taxon>Pseudomonadota</taxon>
        <taxon>Gammaproteobacteria</taxon>
        <taxon>Pseudomonadales</taxon>
        <taxon>Pseudomonadaceae</taxon>
        <taxon>Pseudomonas</taxon>
    </lineage>
</organism>
<name>A0A078M775_9PSED</name>
<dbReference type="InterPro" id="IPR007487">
    <property type="entry name" value="ABC_transpt-TYRBP-like"/>
</dbReference>
<dbReference type="RefSeq" id="WP_158023868.1">
    <property type="nucleotide sequence ID" value="NZ_LK391969.1"/>
</dbReference>
<dbReference type="PATRIC" id="fig|1461581.3.peg.326"/>
<sequence length="294" mass="32576">MRMPRLLMLALAWLLSMGSWADTIGVVIPQDTVLTRSFVEALASRMPADRLEVHVLGIPQVPDSASLLVTMGQEALQWRLAQSSQIPTIATYVTLDGLRELHDSVRPSSVQILLASAKPDRQLRLAQLLIPHMNTAGLLFSEQQQWQQRFWQAAAARQGVTLYARGVAHADELPRRLSDVLNQSDVLVGLDDPALYNAENLKTLLLTSYARRRVLIGPSAPFIAAGSLSTTYSTPENMAESVIAAWRQPWKPAAIRYPEQFSVLSNDQVAHSLGLPPPDDGELMRRILAMEQTR</sequence>
<evidence type="ECO:0000256" key="1">
    <source>
        <dbReference type="SAM" id="SignalP"/>
    </source>
</evidence>
<feature type="signal peptide" evidence="1">
    <location>
        <begin position="1"/>
        <end position="21"/>
    </location>
</feature>
<gene>
    <name evidence="2" type="ORF">BN1049_00331</name>
</gene>